<reference evidence="2" key="1">
    <citation type="submission" date="2013-09" db="EMBL/GenBank/DDBJ databases">
        <title>Corchorus olitorius genome sequencing.</title>
        <authorList>
            <person name="Alam M."/>
            <person name="Haque M.S."/>
            <person name="Islam M.S."/>
            <person name="Emdad E.M."/>
            <person name="Islam M.M."/>
            <person name="Ahmed B."/>
            <person name="Halim A."/>
            <person name="Hossen Q.M.M."/>
            <person name="Hossain M.Z."/>
            <person name="Ahmed R."/>
            <person name="Khan M.M."/>
            <person name="Islam R."/>
            <person name="Rashid M.M."/>
            <person name="Khan S.A."/>
            <person name="Rahman M.S."/>
            <person name="Alam M."/>
            <person name="Yahiya A.S."/>
            <person name="Khan M.S."/>
            <person name="Azam M.S."/>
            <person name="Haque T."/>
            <person name="Lashkar M.Z.H."/>
            <person name="Akhand A.I."/>
            <person name="Morshed G."/>
            <person name="Roy S."/>
            <person name="Uddin K.S."/>
            <person name="Rabeya T."/>
            <person name="Hossain A.S."/>
            <person name="Chowdhury A."/>
            <person name="Snigdha A.R."/>
            <person name="Mortoza M.S."/>
            <person name="Matin S.A."/>
            <person name="Hoque S.M.E."/>
            <person name="Islam M.K."/>
            <person name="Roy D.K."/>
            <person name="Haider R."/>
            <person name="Moosa M.M."/>
            <person name="Elias S.M."/>
            <person name="Hasan A.M."/>
            <person name="Jahan S."/>
            <person name="Shafiuddin M."/>
            <person name="Mahmood N."/>
            <person name="Shommy N.S."/>
        </authorList>
    </citation>
    <scope>NUCLEOTIDE SEQUENCE [LARGE SCALE GENOMIC DNA]</scope>
    <source>
        <strain evidence="2">cv. O-4</strain>
    </source>
</reference>
<sequence length="33" mass="3573">MAKGKPKPKAQGVFDVYHVESVSRDHAFAVASD</sequence>
<name>A0A1R3JDB6_9ROSI</name>
<accession>A0A1R3JDB6</accession>
<organism evidence="1 2">
    <name type="scientific">Corchorus olitorius</name>
    <dbReference type="NCBI Taxonomy" id="93759"/>
    <lineage>
        <taxon>Eukaryota</taxon>
        <taxon>Viridiplantae</taxon>
        <taxon>Streptophyta</taxon>
        <taxon>Embryophyta</taxon>
        <taxon>Tracheophyta</taxon>
        <taxon>Spermatophyta</taxon>
        <taxon>Magnoliopsida</taxon>
        <taxon>eudicotyledons</taxon>
        <taxon>Gunneridae</taxon>
        <taxon>Pentapetalae</taxon>
        <taxon>rosids</taxon>
        <taxon>malvids</taxon>
        <taxon>Malvales</taxon>
        <taxon>Malvaceae</taxon>
        <taxon>Grewioideae</taxon>
        <taxon>Apeibeae</taxon>
        <taxon>Corchorus</taxon>
    </lineage>
</organism>
<keyword evidence="2" id="KW-1185">Reference proteome</keyword>
<protein>
    <submittedName>
        <fullName evidence="1">Uncharacterized protein</fullName>
    </submittedName>
</protein>
<evidence type="ECO:0000313" key="2">
    <source>
        <dbReference type="Proteomes" id="UP000187203"/>
    </source>
</evidence>
<comment type="caution">
    <text evidence="1">The sequence shown here is derived from an EMBL/GenBank/DDBJ whole genome shotgun (WGS) entry which is preliminary data.</text>
</comment>
<proteinExistence type="predicted"/>
<dbReference type="AlphaFoldDB" id="A0A1R3JDB6"/>
<evidence type="ECO:0000313" key="1">
    <source>
        <dbReference type="EMBL" id="OMO92821.1"/>
    </source>
</evidence>
<dbReference type="OrthoDB" id="10271083at2759"/>
<gene>
    <name evidence="1" type="ORF">COLO4_17294</name>
</gene>
<dbReference type="EMBL" id="AWUE01016326">
    <property type="protein sequence ID" value="OMO92821.1"/>
    <property type="molecule type" value="Genomic_DNA"/>
</dbReference>
<dbReference type="Proteomes" id="UP000187203">
    <property type="component" value="Unassembled WGS sequence"/>
</dbReference>